<evidence type="ECO:0000313" key="3">
    <source>
        <dbReference type="EMBL" id="QIL47069.1"/>
    </source>
</evidence>
<sequence length="67" mass="7784">MEITLKVLRASFDLSQKQSAKLVGVSEDTWRSWEQAKTFPDVPKIKRIEQVFNVNYDDIVFLPKVTV</sequence>
<dbReference type="PROSITE" id="PS50943">
    <property type="entry name" value="HTH_CROC1"/>
    <property type="match status" value="1"/>
</dbReference>
<evidence type="ECO:0000313" key="4">
    <source>
        <dbReference type="Proteomes" id="UP000501747"/>
    </source>
</evidence>
<evidence type="ECO:0000259" key="2">
    <source>
        <dbReference type="PROSITE" id="PS50943"/>
    </source>
</evidence>
<protein>
    <submittedName>
        <fullName evidence="3">Helix-turn-helix transcriptional regulator</fullName>
    </submittedName>
</protein>
<keyword evidence="4" id="KW-1185">Reference proteome</keyword>
<dbReference type="Pfam" id="PF13560">
    <property type="entry name" value="HTH_31"/>
    <property type="match status" value="1"/>
</dbReference>
<dbReference type="GO" id="GO:0003677">
    <property type="term" value="F:DNA binding"/>
    <property type="evidence" value="ECO:0007669"/>
    <property type="project" value="UniProtKB-KW"/>
</dbReference>
<reference evidence="3 4" key="1">
    <citation type="submission" date="2020-03" db="EMBL/GenBank/DDBJ databases">
        <title>Vagococcus sp. nov., isolated from beetles.</title>
        <authorList>
            <person name="Hyun D.-W."/>
            <person name="Bae J.-W."/>
        </authorList>
    </citation>
    <scope>NUCLEOTIDE SEQUENCE [LARGE SCALE GENOMIC DNA]</scope>
    <source>
        <strain evidence="3 4">HDW17B</strain>
    </source>
</reference>
<evidence type="ECO:0000256" key="1">
    <source>
        <dbReference type="ARBA" id="ARBA00023125"/>
    </source>
</evidence>
<dbReference type="SMART" id="SM00530">
    <property type="entry name" value="HTH_XRE"/>
    <property type="match status" value="1"/>
</dbReference>
<dbReference type="InterPro" id="IPR001387">
    <property type="entry name" value="Cro/C1-type_HTH"/>
</dbReference>
<dbReference type="CDD" id="cd00093">
    <property type="entry name" value="HTH_XRE"/>
    <property type="match status" value="1"/>
</dbReference>
<dbReference type="KEGG" id="vhy:G7082_00260"/>
<dbReference type="PANTHER" id="PTHR46558">
    <property type="entry name" value="TRACRIPTIONAL REGULATORY PROTEIN-RELATED-RELATED"/>
    <property type="match status" value="1"/>
</dbReference>
<dbReference type="RefSeq" id="WP_166033181.1">
    <property type="nucleotide sequence ID" value="NZ_CP049887.1"/>
</dbReference>
<dbReference type="EMBL" id="CP049887">
    <property type="protein sequence ID" value="QIL47069.1"/>
    <property type="molecule type" value="Genomic_DNA"/>
</dbReference>
<dbReference type="Proteomes" id="UP000501747">
    <property type="component" value="Chromosome"/>
</dbReference>
<dbReference type="PANTHER" id="PTHR46558:SF11">
    <property type="entry name" value="HTH-TYPE TRANSCRIPTIONAL REGULATOR XRE"/>
    <property type="match status" value="1"/>
</dbReference>
<dbReference type="SUPFAM" id="SSF47413">
    <property type="entry name" value="lambda repressor-like DNA-binding domains"/>
    <property type="match status" value="1"/>
</dbReference>
<feature type="domain" description="HTH cro/C1-type" evidence="2">
    <location>
        <begin position="5"/>
        <end position="59"/>
    </location>
</feature>
<keyword evidence="1" id="KW-0238">DNA-binding</keyword>
<dbReference type="Gene3D" id="1.10.260.40">
    <property type="entry name" value="lambda repressor-like DNA-binding domains"/>
    <property type="match status" value="1"/>
</dbReference>
<dbReference type="AlphaFoldDB" id="A0A6G8AQ21"/>
<dbReference type="InterPro" id="IPR010982">
    <property type="entry name" value="Lambda_DNA-bd_dom_sf"/>
</dbReference>
<proteinExistence type="predicted"/>
<gene>
    <name evidence="3" type="ORF">G7082_00260</name>
</gene>
<accession>A0A6G8AQ21</accession>
<name>A0A6G8AQ21_9ENTE</name>
<organism evidence="3 4">
    <name type="scientific">Vagococcus hydrophili</name>
    <dbReference type="NCBI Taxonomy" id="2714947"/>
    <lineage>
        <taxon>Bacteria</taxon>
        <taxon>Bacillati</taxon>
        <taxon>Bacillota</taxon>
        <taxon>Bacilli</taxon>
        <taxon>Lactobacillales</taxon>
        <taxon>Enterococcaceae</taxon>
        <taxon>Vagococcus</taxon>
    </lineage>
</organism>